<organism evidence="2 3">
    <name type="scientific">Bugula neritina</name>
    <name type="common">Brown bryozoan</name>
    <name type="synonym">Sertularia neritina</name>
    <dbReference type="NCBI Taxonomy" id="10212"/>
    <lineage>
        <taxon>Eukaryota</taxon>
        <taxon>Metazoa</taxon>
        <taxon>Spiralia</taxon>
        <taxon>Lophotrochozoa</taxon>
        <taxon>Bryozoa</taxon>
        <taxon>Gymnolaemata</taxon>
        <taxon>Cheilostomatida</taxon>
        <taxon>Flustrina</taxon>
        <taxon>Buguloidea</taxon>
        <taxon>Bugulidae</taxon>
        <taxon>Bugula</taxon>
    </lineage>
</organism>
<name>A0A7J7JUL4_BUGNE</name>
<proteinExistence type="predicted"/>
<dbReference type="SUPFAM" id="SSF56300">
    <property type="entry name" value="Metallo-dependent phosphatases"/>
    <property type="match status" value="1"/>
</dbReference>
<protein>
    <recommendedName>
        <fullName evidence="4">ACP7</fullName>
    </recommendedName>
</protein>
<evidence type="ECO:0000313" key="1">
    <source>
        <dbReference type="EMBL" id="KAF6023968.1"/>
    </source>
</evidence>
<accession>A0A7J7JUL4</accession>
<dbReference type="PANTHER" id="PTHR45867">
    <property type="entry name" value="PURPLE ACID PHOSPHATASE"/>
    <property type="match status" value="1"/>
</dbReference>
<evidence type="ECO:0000313" key="2">
    <source>
        <dbReference type="EMBL" id="KAF6030060.1"/>
    </source>
</evidence>
<dbReference type="InterPro" id="IPR029052">
    <property type="entry name" value="Metallo-depent_PP-like"/>
</dbReference>
<reference evidence="2 3" key="1">
    <citation type="submission" date="2019-09" db="EMBL/GenBank/DDBJ databases">
        <authorList>
            <person name="Raiko M."/>
            <person name="Komissarov A."/>
            <person name="Rhodes A."/>
            <person name="Kliver S."/>
            <person name="Lim-Fong G."/>
            <person name="Kwan J."/>
            <person name="O'Brien S.J."/>
            <person name="Lopez J.V."/>
        </authorList>
    </citation>
    <scope>NUCLEOTIDE SEQUENCE [LARGE SCALE GENOMIC DNA]</scope>
    <source>
        <strain evidence="2">Kwan_BN1</strain>
    </source>
</reference>
<sequence length="67" mass="7556">MRYFVEDTLYDAGVDVFIAGHEHFYERSWPIYDSKVCNGSYDHPYTEPNAPVHIITGSAVSQSLAST</sequence>
<keyword evidence="3" id="KW-1185">Reference proteome</keyword>
<gene>
    <name evidence="2" type="ORF">EB796_011611</name>
    <name evidence="1" type="ORF">EB796_017723</name>
</gene>
<dbReference type="OrthoDB" id="45007at2759"/>
<comment type="caution">
    <text evidence="2">The sequence shown here is derived from an EMBL/GenBank/DDBJ whole genome shotgun (WGS) entry which is preliminary data.</text>
</comment>
<reference evidence="2 3" key="2">
    <citation type="submission" date="2020-06" db="EMBL/GenBank/DDBJ databases">
        <title>Draft genome of Bugula neritina, a colonial animal packing powerful symbionts and potential medicines.</title>
        <authorList>
            <person name="Rayko M."/>
        </authorList>
    </citation>
    <scope>NUCLEOTIDE SEQUENCE [LARGE SCALE GENOMIC DNA]</scope>
    <source>
        <strain evidence="2">Kwan_BN1</strain>
    </source>
</reference>
<evidence type="ECO:0008006" key="4">
    <source>
        <dbReference type="Google" id="ProtNLM"/>
    </source>
</evidence>
<dbReference type="EMBL" id="VXIV02002641">
    <property type="protein sequence ID" value="KAF6023968.1"/>
    <property type="molecule type" value="Genomic_DNA"/>
</dbReference>
<dbReference type="Proteomes" id="UP000593567">
    <property type="component" value="Unassembled WGS sequence"/>
</dbReference>
<dbReference type="EMBL" id="VXIV02001759">
    <property type="protein sequence ID" value="KAF6030060.1"/>
    <property type="molecule type" value="Genomic_DNA"/>
</dbReference>
<dbReference type="AlphaFoldDB" id="A0A7J7JUL4"/>
<dbReference type="Gene3D" id="3.60.21.10">
    <property type="match status" value="1"/>
</dbReference>
<evidence type="ECO:0000313" key="3">
    <source>
        <dbReference type="Proteomes" id="UP000593567"/>
    </source>
</evidence>